<evidence type="ECO:0000256" key="2">
    <source>
        <dbReference type="ARBA" id="ARBA00012438"/>
    </source>
</evidence>
<dbReference type="KEGG" id="cfh:C1707_11235"/>
<gene>
    <name evidence="13" type="ORF">C1707_11235</name>
    <name evidence="14" type="ORF">CFHF_02535</name>
</gene>
<keyword evidence="5" id="KW-0547">Nucleotide-binding</keyword>
<keyword evidence="9" id="KW-1133">Transmembrane helix</keyword>
<sequence length="641" mass="69172">MNRLMRFSPFPSSRPSMVGRRLRLAGAGLIAAAVFVIDTFTPLSSAVAVLYVLVLLLVGEELPGRRLWTVTLACAAMATISFAVAHGEDVELAPTLRLMVSLAALGVAAFLTDRNLAAREILQAQARLLDVTSDAIFIRDAQGRITFWNRGAERLYGWSRQEAVGQDAHRLLATALPAPSEDIAAHVARHGAWQGEVTQRRKDGATLVVLSEWILERDAETGAHALLESNTDISDLRRADEALRRSEARYRTIFNTLAVSIWEHDFRPVRAALDALRAQGVGDLADHLARHPEVARAIKAQVGITDVNATALKMMGVADKAGFFQRLDELLPETDDSFSQFLIAFDSGAPRFETETTVRSRTGEMIPVMVALNFPPDAQGLDRVQASIVDLTEQRRMQERLDRARAELEHALRAATLGVLSASIAHEVNQPLAAISNAAGAAQRWLDRETPDLDEAKEAVADVVHAAAHAAEVVRGIRGLIAQTPADRAALPVDELLTASAGFVRREIAEHGVELVLDQQAADTVVQGDRVVLQQALVNLMLNGVQAMAACPAEGRRLHVRARRDGDEAVIEIADTGPGFPPDAADRAFEAFFTTKPGGMGLGLAICQSAVAAHDGRIAVLPSAPGETGARIEIRLPARSR</sequence>
<dbReference type="InterPro" id="IPR036890">
    <property type="entry name" value="HATPase_C_sf"/>
</dbReference>
<keyword evidence="6 14" id="KW-0418">Kinase</keyword>
<keyword evidence="16" id="KW-1185">Reference proteome</keyword>
<feature type="transmembrane region" description="Helical" evidence="9">
    <location>
        <begin position="92"/>
        <end position="111"/>
    </location>
</feature>
<dbReference type="InterPro" id="IPR003594">
    <property type="entry name" value="HATPase_dom"/>
</dbReference>
<feature type="domain" description="PAC" evidence="12">
    <location>
        <begin position="193"/>
        <end position="245"/>
    </location>
</feature>
<reference evidence="13 16" key="2">
    <citation type="submission" date="2018-01" db="EMBL/GenBank/DDBJ databases">
        <title>Complete genome sequence of Caulobacter flavus RHGG3.</title>
        <authorList>
            <person name="Yang E."/>
        </authorList>
    </citation>
    <scope>NUCLEOTIDE SEQUENCE [LARGE SCALE GENOMIC DNA]</scope>
    <source>
        <strain evidence="13 16">RHGG3</strain>
    </source>
</reference>
<dbReference type="GO" id="GO:0005524">
    <property type="term" value="F:ATP binding"/>
    <property type="evidence" value="ECO:0007669"/>
    <property type="project" value="UniProtKB-KW"/>
</dbReference>
<dbReference type="OrthoDB" id="9789238at2"/>
<dbReference type="InterPro" id="IPR036097">
    <property type="entry name" value="HisK_dim/P_sf"/>
</dbReference>
<dbReference type="EMBL" id="PJRQ01000007">
    <property type="protein sequence ID" value="PLR20064.1"/>
    <property type="molecule type" value="Genomic_DNA"/>
</dbReference>
<evidence type="ECO:0000259" key="12">
    <source>
        <dbReference type="PROSITE" id="PS50113"/>
    </source>
</evidence>
<dbReference type="InterPro" id="IPR004358">
    <property type="entry name" value="Sig_transdc_His_kin-like_C"/>
</dbReference>
<evidence type="ECO:0000256" key="8">
    <source>
        <dbReference type="ARBA" id="ARBA00023012"/>
    </source>
</evidence>
<dbReference type="SUPFAM" id="SSF55874">
    <property type="entry name" value="ATPase domain of HSP90 chaperone/DNA topoisomerase II/histidine kinase"/>
    <property type="match status" value="1"/>
</dbReference>
<comment type="catalytic activity">
    <reaction evidence="1">
        <text>ATP + protein L-histidine = ADP + protein N-phospho-L-histidine.</text>
        <dbReference type="EC" id="2.7.13.3"/>
    </reaction>
</comment>
<keyword evidence="8" id="KW-0902">Two-component regulatory system</keyword>
<dbReference type="Pfam" id="PF02518">
    <property type="entry name" value="HATPase_c"/>
    <property type="match status" value="1"/>
</dbReference>
<evidence type="ECO:0000256" key="3">
    <source>
        <dbReference type="ARBA" id="ARBA00022553"/>
    </source>
</evidence>
<dbReference type="PANTHER" id="PTHR43065:SF10">
    <property type="entry name" value="PEROXIDE STRESS-ACTIVATED HISTIDINE KINASE MAK3"/>
    <property type="match status" value="1"/>
</dbReference>
<dbReference type="GO" id="GO:0000155">
    <property type="term" value="F:phosphorelay sensor kinase activity"/>
    <property type="evidence" value="ECO:0007669"/>
    <property type="project" value="InterPro"/>
</dbReference>
<dbReference type="InterPro" id="IPR013767">
    <property type="entry name" value="PAS_fold"/>
</dbReference>
<dbReference type="SUPFAM" id="SSF47384">
    <property type="entry name" value="Homodimeric domain of signal transducing histidine kinase"/>
    <property type="match status" value="1"/>
</dbReference>
<dbReference type="InterPro" id="IPR000014">
    <property type="entry name" value="PAS"/>
</dbReference>
<evidence type="ECO:0000313" key="16">
    <source>
        <dbReference type="Proteomes" id="UP000281192"/>
    </source>
</evidence>
<dbReference type="GO" id="GO:0006355">
    <property type="term" value="P:regulation of DNA-templated transcription"/>
    <property type="evidence" value="ECO:0007669"/>
    <property type="project" value="InterPro"/>
</dbReference>
<protein>
    <recommendedName>
        <fullName evidence="2">histidine kinase</fullName>
        <ecNumber evidence="2">2.7.13.3</ecNumber>
    </recommendedName>
</protein>
<dbReference type="InterPro" id="IPR035965">
    <property type="entry name" value="PAS-like_dom_sf"/>
</dbReference>
<dbReference type="NCBIfam" id="TIGR00229">
    <property type="entry name" value="sensory_box"/>
    <property type="match status" value="1"/>
</dbReference>
<dbReference type="PROSITE" id="PS50113">
    <property type="entry name" value="PAC"/>
    <property type="match status" value="2"/>
</dbReference>
<dbReference type="Gene3D" id="3.30.450.20">
    <property type="entry name" value="PAS domain"/>
    <property type="match status" value="2"/>
</dbReference>
<dbReference type="PROSITE" id="PS50109">
    <property type="entry name" value="HIS_KIN"/>
    <property type="match status" value="1"/>
</dbReference>
<keyword evidence="3" id="KW-0597">Phosphoprotein</keyword>
<feature type="domain" description="PAC" evidence="12">
    <location>
        <begin position="352"/>
        <end position="403"/>
    </location>
</feature>
<dbReference type="Proteomes" id="UP000234483">
    <property type="component" value="Unassembled WGS sequence"/>
</dbReference>
<dbReference type="Proteomes" id="UP000281192">
    <property type="component" value="Chromosome"/>
</dbReference>
<keyword evidence="7" id="KW-0067">ATP-binding</keyword>
<dbReference type="InterPro" id="IPR000700">
    <property type="entry name" value="PAS-assoc_C"/>
</dbReference>
<dbReference type="SMART" id="SM00387">
    <property type="entry name" value="HATPase_c"/>
    <property type="match status" value="1"/>
</dbReference>
<organism evidence="14 15">
    <name type="scientific">Caulobacter flavus</name>
    <dbReference type="NCBI Taxonomy" id="1679497"/>
    <lineage>
        <taxon>Bacteria</taxon>
        <taxon>Pseudomonadati</taxon>
        <taxon>Pseudomonadota</taxon>
        <taxon>Alphaproteobacteria</taxon>
        <taxon>Caulobacterales</taxon>
        <taxon>Caulobacteraceae</taxon>
        <taxon>Caulobacter</taxon>
    </lineage>
</organism>
<feature type="domain" description="Histidine kinase" evidence="10">
    <location>
        <begin position="423"/>
        <end position="640"/>
    </location>
</feature>
<feature type="domain" description="PAS" evidence="11">
    <location>
        <begin position="127"/>
        <end position="166"/>
    </location>
</feature>
<dbReference type="InterPro" id="IPR003661">
    <property type="entry name" value="HisK_dim/P_dom"/>
</dbReference>
<dbReference type="PANTHER" id="PTHR43065">
    <property type="entry name" value="SENSOR HISTIDINE KINASE"/>
    <property type="match status" value="1"/>
</dbReference>
<dbReference type="Gene3D" id="3.30.565.10">
    <property type="entry name" value="Histidine kinase-like ATPase, C-terminal domain"/>
    <property type="match status" value="1"/>
</dbReference>
<dbReference type="Gene3D" id="1.10.287.130">
    <property type="match status" value="1"/>
</dbReference>
<name>A0A2N5D1X6_9CAUL</name>
<evidence type="ECO:0000313" key="15">
    <source>
        <dbReference type="Proteomes" id="UP000234483"/>
    </source>
</evidence>
<proteinExistence type="predicted"/>
<keyword evidence="9" id="KW-0812">Transmembrane</keyword>
<dbReference type="EC" id="2.7.13.3" evidence="2"/>
<dbReference type="Pfam" id="PF00989">
    <property type="entry name" value="PAS"/>
    <property type="match status" value="1"/>
</dbReference>
<evidence type="ECO:0000256" key="5">
    <source>
        <dbReference type="ARBA" id="ARBA00022741"/>
    </source>
</evidence>
<evidence type="ECO:0000313" key="13">
    <source>
        <dbReference type="EMBL" id="AYV46794.1"/>
    </source>
</evidence>
<dbReference type="SUPFAM" id="SSF55785">
    <property type="entry name" value="PYP-like sensor domain (PAS domain)"/>
    <property type="match status" value="2"/>
</dbReference>
<dbReference type="PRINTS" id="PR00344">
    <property type="entry name" value="BCTRLSENSOR"/>
</dbReference>
<feature type="transmembrane region" description="Helical" evidence="9">
    <location>
        <begin position="43"/>
        <end position="60"/>
    </location>
</feature>
<accession>A0A2N5D1X6</accession>
<reference evidence="14 15" key="1">
    <citation type="submission" date="2017-12" db="EMBL/GenBank/DDBJ databases">
        <title>The genome sequence of Caulobacter flavus CGMCC1 15093.</title>
        <authorList>
            <person name="Gao J."/>
            <person name="Mao X."/>
            <person name="Sun J."/>
        </authorList>
    </citation>
    <scope>NUCLEOTIDE SEQUENCE [LARGE SCALE GENOMIC DNA]</scope>
    <source>
        <strain evidence="14 15">CGMCC1 15093</strain>
    </source>
</reference>
<dbReference type="PROSITE" id="PS50112">
    <property type="entry name" value="PAS"/>
    <property type="match status" value="1"/>
</dbReference>
<dbReference type="CDD" id="cd00130">
    <property type="entry name" value="PAS"/>
    <property type="match status" value="1"/>
</dbReference>
<dbReference type="EMBL" id="CP026100">
    <property type="protein sequence ID" value="AYV46794.1"/>
    <property type="molecule type" value="Genomic_DNA"/>
</dbReference>
<evidence type="ECO:0000256" key="7">
    <source>
        <dbReference type="ARBA" id="ARBA00022840"/>
    </source>
</evidence>
<evidence type="ECO:0000259" key="11">
    <source>
        <dbReference type="PROSITE" id="PS50112"/>
    </source>
</evidence>
<dbReference type="AlphaFoldDB" id="A0A2N5D1X6"/>
<dbReference type="Pfam" id="PF13426">
    <property type="entry name" value="PAS_9"/>
    <property type="match status" value="1"/>
</dbReference>
<feature type="transmembrane region" description="Helical" evidence="9">
    <location>
        <begin position="67"/>
        <end position="86"/>
    </location>
</feature>
<keyword evidence="4" id="KW-0808">Transferase</keyword>
<evidence type="ECO:0000256" key="4">
    <source>
        <dbReference type="ARBA" id="ARBA00022679"/>
    </source>
</evidence>
<dbReference type="InterPro" id="IPR005467">
    <property type="entry name" value="His_kinase_dom"/>
</dbReference>
<evidence type="ECO:0000256" key="1">
    <source>
        <dbReference type="ARBA" id="ARBA00000085"/>
    </source>
</evidence>
<keyword evidence="9" id="KW-0472">Membrane</keyword>
<evidence type="ECO:0000256" key="6">
    <source>
        <dbReference type="ARBA" id="ARBA00022777"/>
    </source>
</evidence>
<evidence type="ECO:0000259" key="10">
    <source>
        <dbReference type="PROSITE" id="PS50109"/>
    </source>
</evidence>
<evidence type="ECO:0000256" key="9">
    <source>
        <dbReference type="SAM" id="Phobius"/>
    </source>
</evidence>
<dbReference type="SMART" id="SM00091">
    <property type="entry name" value="PAS"/>
    <property type="match status" value="1"/>
</dbReference>
<evidence type="ECO:0000313" key="14">
    <source>
        <dbReference type="EMBL" id="PLR20064.1"/>
    </source>
</evidence>
<dbReference type="SMART" id="SM00388">
    <property type="entry name" value="HisKA"/>
    <property type="match status" value="1"/>
</dbReference>